<protein>
    <recommendedName>
        <fullName evidence="4">CYTH domain-containing protein</fullName>
    </recommendedName>
</protein>
<evidence type="ECO:0008006" key="4">
    <source>
        <dbReference type="Google" id="ProtNLM"/>
    </source>
</evidence>
<evidence type="ECO:0000313" key="2">
    <source>
        <dbReference type="EMBL" id="OAA31688.1"/>
    </source>
</evidence>
<dbReference type="RefSeq" id="WP_068345199.1">
    <property type="nucleotide sequence ID" value="NZ_JFHK01000002.1"/>
</dbReference>
<name>A0A182C7N5_9BACT</name>
<dbReference type="PATRIC" id="fig|1453497.3.peg.470"/>
<dbReference type="InterPro" id="IPR012042">
    <property type="entry name" value="NeuTTM/CthTTM-like"/>
</dbReference>
<evidence type="ECO:0000313" key="3">
    <source>
        <dbReference type="Proteomes" id="UP000077339"/>
    </source>
</evidence>
<comment type="caution">
    <text evidence="2">The sequence shown here is derived from an EMBL/GenBank/DDBJ whole genome shotgun (WGS) entry which is preliminary data.</text>
</comment>
<gene>
    <name evidence="2" type="ORF">AT15_02350</name>
</gene>
<organism evidence="2 3">
    <name type="scientific">Kosmotoga arenicorallina S304</name>
    <dbReference type="NCBI Taxonomy" id="1453497"/>
    <lineage>
        <taxon>Bacteria</taxon>
        <taxon>Thermotogati</taxon>
        <taxon>Thermotogota</taxon>
        <taxon>Thermotogae</taxon>
        <taxon>Kosmotogales</taxon>
        <taxon>Kosmotogaceae</taxon>
        <taxon>Kosmotoga</taxon>
    </lineage>
</organism>
<dbReference type="STRING" id="1453497.AT15_02350"/>
<reference evidence="2 3" key="1">
    <citation type="submission" date="2014-02" db="EMBL/GenBank/DDBJ databases">
        <title>Kosmotoga genome sequencing.</title>
        <authorList>
            <person name="Pollo S.M."/>
            <person name="Charchuk R."/>
            <person name="Nesbo C.L."/>
        </authorList>
    </citation>
    <scope>NUCLEOTIDE SEQUENCE [LARGE SCALE GENOMIC DNA]</scope>
    <source>
        <strain evidence="2 3">S304</strain>
    </source>
</reference>
<dbReference type="EMBL" id="JFHK01000002">
    <property type="protein sequence ID" value="OAA31688.1"/>
    <property type="molecule type" value="Genomic_DNA"/>
</dbReference>
<feature type="active site" description="Proton acceptor" evidence="1">
    <location>
        <position position="32"/>
    </location>
</feature>
<dbReference type="PIRSF" id="PIRSF016487">
    <property type="entry name" value="CYTH_UCP016487"/>
    <property type="match status" value="1"/>
</dbReference>
<sequence length="195" mass="23173">MLELERKYLVVSDELEHILCCTKRALLISQWYLSDKEDLRIRVQVNKQGEIMWFSTHKRGIGVVRIEKEREISPDETSMMSKKLKASPVVVKLRWIYPGIDYEAVLDNYYFPEFGYVAEVELKRPDAKMPFPWELWNLPEEVFKDVSENEEYTAWKISRKPDINLIAFVAKKIKSENLPDIQKETFMNLLKGIYY</sequence>
<dbReference type="Proteomes" id="UP000077339">
    <property type="component" value="Unassembled WGS sequence"/>
</dbReference>
<proteinExistence type="predicted"/>
<dbReference type="InterPro" id="IPR033469">
    <property type="entry name" value="CYTH-like_dom_sf"/>
</dbReference>
<dbReference type="OrthoDB" id="46544at2"/>
<accession>A0A182C7N5</accession>
<evidence type="ECO:0000256" key="1">
    <source>
        <dbReference type="PIRSR" id="PIRSR016487-1"/>
    </source>
</evidence>
<keyword evidence="3" id="KW-1185">Reference proteome</keyword>
<dbReference type="Gene3D" id="2.40.320.10">
    <property type="entry name" value="Hypothetical Protein Pfu-838710-001"/>
    <property type="match status" value="1"/>
</dbReference>
<dbReference type="SUPFAM" id="SSF55154">
    <property type="entry name" value="CYTH-like phosphatases"/>
    <property type="match status" value="1"/>
</dbReference>
<dbReference type="AlphaFoldDB" id="A0A182C7N5"/>